<comment type="caution">
    <text evidence="2">The sequence shown here is derived from an EMBL/GenBank/DDBJ whole genome shotgun (WGS) entry which is preliminary data.</text>
</comment>
<sequence>MIRQKMIEKEEELVCSMNHKLPIYMVVCDKSIDKNKRLLCNECMDNLESNLNNVMSFKKVALLIEDNQKKKVEQVEYIIIKNIKQIDEIQKTLHQLKSYIIQQLDQLIGNTDEWIKCLQQIGQQNVNYSFFEELDNLINKVQIQQQFDQKPLITQINSINQSWNQKIINKLNQFKSFELTNKCEQLLINLQTINQQQHLIQQINTIQELLQQIDNLQLKQYDLEFKLIDDSNKQSCFCYSIVFNNTGSIMISIDGYDIIIWDFNQGRLKLQNRFSVHQDYVQCLVYSKNLNSFISGSQDNSIICWKQINNNKWKWSQPYQQHNAQVSCLILNKQEDQLISGGYDYSIKIWNVDFIKNELTYLYSLDNTAAVYSLSINQSETMLASCAQYRYLIWKKGGNEKWELKCKQNVTQGQKIYFMDDQQFLWVTKDKNIDQILIFELENGLFKQNQDKTIQLNTNQLCEDDWRLFPIIYNKDKNIILVRHKHHIYIISKVNEGNFKIKGSLNCEIEQIFGTMTDNAQYLVFWDYKQNKYSSYELLQK</sequence>
<dbReference type="SMART" id="SM00320">
    <property type="entry name" value="WD40"/>
    <property type="match status" value="4"/>
</dbReference>
<dbReference type="OrthoDB" id="674604at2759"/>
<feature type="repeat" description="WD" evidence="1">
    <location>
        <begin position="319"/>
        <end position="353"/>
    </location>
</feature>
<evidence type="ECO:0000256" key="1">
    <source>
        <dbReference type="PROSITE-ProRule" id="PRU00221"/>
    </source>
</evidence>
<dbReference type="PROSITE" id="PS50082">
    <property type="entry name" value="WD_REPEATS_2"/>
    <property type="match status" value="2"/>
</dbReference>
<dbReference type="PANTHER" id="PTHR19920:SF0">
    <property type="entry name" value="CYTOSOLIC IRON-SULFUR PROTEIN ASSEMBLY PROTEIN CIAO1-RELATED"/>
    <property type="match status" value="1"/>
</dbReference>
<dbReference type="EMBL" id="CAJJDO010000175">
    <property type="protein sequence ID" value="CAD8213182.1"/>
    <property type="molecule type" value="Genomic_DNA"/>
</dbReference>
<keyword evidence="3" id="KW-1185">Reference proteome</keyword>
<protein>
    <recommendedName>
        <fullName evidence="4">WD40-repeat-containing domain</fullName>
    </recommendedName>
</protein>
<dbReference type="PANTHER" id="PTHR19920">
    <property type="entry name" value="WD40 PROTEIN CIAO1"/>
    <property type="match status" value="1"/>
</dbReference>
<dbReference type="InterPro" id="IPR001680">
    <property type="entry name" value="WD40_rpt"/>
</dbReference>
<feature type="repeat" description="WD" evidence="1">
    <location>
        <begin position="274"/>
        <end position="306"/>
    </location>
</feature>
<evidence type="ECO:0008006" key="4">
    <source>
        <dbReference type="Google" id="ProtNLM"/>
    </source>
</evidence>
<dbReference type="PROSITE" id="PS00678">
    <property type="entry name" value="WD_REPEATS_1"/>
    <property type="match status" value="1"/>
</dbReference>
<reference evidence="2" key="1">
    <citation type="submission" date="2021-01" db="EMBL/GenBank/DDBJ databases">
        <authorList>
            <consortium name="Genoscope - CEA"/>
            <person name="William W."/>
        </authorList>
    </citation>
    <scope>NUCLEOTIDE SEQUENCE</scope>
</reference>
<dbReference type="PROSITE" id="PS50294">
    <property type="entry name" value="WD_REPEATS_REGION"/>
    <property type="match status" value="2"/>
</dbReference>
<keyword evidence="1" id="KW-0853">WD repeat</keyword>
<proteinExistence type="predicted"/>
<gene>
    <name evidence="2" type="ORF">PPENT_87.1.T1750001</name>
</gene>
<dbReference type="GO" id="GO:0097361">
    <property type="term" value="C:cytosolic [4Fe-4S] assembly targeting complex"/>
    <property type="evidence" value="ECO:0007669"/>
    <property type="project" value="TreeGrafter"/>
</dbReference>
<dbReference type="GO" id="GO:0016226">
    <property type="term" value="P:iron-sulfur cluster assembly"/>
    <property type="evidence" value="ECO:0007669"/>
    <property type="project" value="TreeGrafter"/>
</dbReference>
<evidence type="ECO:0000313" key="3">
    <source>
        <dbReference type="Proteomes" id="UP000689195"/>
    </source>
</evidence>
<dbReference type="Pfam" id="PF00400">
    <property type="entry name" value="WD40"/>
    <property type="match status" value="2"/>
</dbReference>
<organism evidence="2 3">
    <name type="scientific">Paramecium pentaurelia</name>
    <dbReference type="NCBI Taxonomy" id="43138"/>
    <lineage>
        <taxon>Eukaryota</taxon>
        <taxon>Sar</taxon>
        <taxon>Alveolata</taxon>
        <taxon>Ciliophora</taxon>
        <taxon>Intramacronucleata</taxon>
        <taxon>Oligohymenophorea</taxon>
        <taxon>Peniculida</taxon>
        <taxon>Parameciidae</taxon>
        <taxon>Paramecium</taxon>
    </lineage>
</organism>
<dbReference type="Proteomes" id="UP000689195">
    <property type="component" value="Unassembled WGS sequence"/>
</dbReference>
<name>A0A8S1YNX7_9CILI</name>
<evidence type="ECO:0000313" key="2">
    <source>
        <dbReference type="EMBL" id="CAD8213182.1"/>
    </source>
</evidence>
<dbReference type="InterPro" id="IPR019775">
    <property type="entry name" value="WD40_repeat_CS"/>
</dbReference>
<dbReference type="AlphaFoldDB" id="A0A8S1YNX7"/>
<accession>A0A8S1YNX7</accession>